<keyword evidence="3" id="KW-0677">Repeat</keyword>
<dbReference type="Proteomes" id="UP000001568">
    <property type="component" value="Chromosome 13"/>
</dbReference>
<dbReference type="KEGG" id="olu:OSTLU_41794"/>
<evidence type="ECO:0000256" key="4">
    <source>
        <dbReference type="ARBA" id="ARBA00023242"/>
    </source>
</evidence>
<dbReference type="PROSITE" id="PS00678">
    <property type="entry name" value="WD_REPEATS_1"/>
    <property type="match status" value="2"/>
</dbReference>
<comment type="similarity">
    <text evidence="5">Belongs to the NLE1/RSA4 family.</text>
</comment>
<dbReference type="EMBL" id="CP000593">
    <property type="protein sequence ID" value="ABO99320.1"/>
    <property type="molecule type" value="Genomic_DNA"/>
</dbReference>
<dbReference type="RefSeq" id="XP_001421027.1">
    <property type="nucleotide sequence ID" value="XM_001420990.1"/>
</dbReference>
<reference evidence="8 9" key="1">
    <citation type="journal article" date="2007" name="Proc. Natl. Acad. Sci. U.S.A.">
        <title>The tiny eukaryote Ostreococcus provides genomic insights into the paradox of plankton speciation.</title>
        <authorList>
            <person name="Palenik B."/>
            <person name="Grimwood J."/>
            <person name="Aerts A."/>
            <person name="Rouze P."/>
            <person name="Salamov A."/>
            <person name="Putnam N."/>
            <person name="Dupont C."/>
            <person name="Jorgensen R."/>
            <person name="Derelle E."/>
            <person name="Rombauts S."/>
            <person name="Zhou K."/>
            <person name="Otillar R."/>
            <person name="Merchant S.S."/>
            <person name="Podell S."/>
            <person name="Gaasterland T."/>
            <person name="Napoli C."/>
            <person name="Gendler K."/>
            <person name="Manuell A."/>
            <person name="Tai V."/>
            <person name="Vallon O."/>
            <person name="Piganeau G."/>
            <person name="Jancek S."/>
            <person name="Heijde M."/>
            <person name="Jabbari K."/>
            <person name="Bowler C."/>
            <person name="Lohr M."/>
            <person name="Robbens S."/>
            <person name="Werner G."/>
            <person name="Dubchak I."/>
            <person name="Pazour G.J."/>
            <person name="Ren Q."/>
            <person name="Paulsen I."/>
            <person name="Delwiche C."/>
            <person name="Schmutz J."/>
            <person name="Rokhsar D."/>
            <person name="Van de Peer Y."/>
            <person name="Moreau H."/>
            <person name="Grigoriev I.V."/>
        </authorList>
    </citation>
    <scope>NUCLEOTIDE SEQUENCE [LARGE SCALE GENOMIC DNA]</scope>
    <source>
        <strain evidence="8 9">CCE9901</strain>
    </source>
</reference>
<feature type="domain" description="NLE" evidence="7">
    <location>
        <begin position="26"/>
        <end position="93"/>
    </location>
</feature>
<proteinExistence type="inferred from homology"/>
<evidence type="ECO:0000313" key="8">
    <source>
        <dbReference type="EMBL" id="ABO99320.1"/>
    </source>
</evidence>
<dbReference type="PRINTS" id="PR00320">
    <property type="entry name" value="GPROTEINBRPT"/>
</dbReference>
<feature type="repeat" description="WD" evidence="6">
    <location>
        <begin position="126"/>
        <end position="167"/>
    </location>
</feature>
<dbReference type="InterPro" id="IPR036322">
    <property type="entry name" value="WD40_repeat_dom_sf"/>
</dbReference>
<dbReference type="STRING" id="436017.A4S646"/>
<evidence type="ECO:0000256" key="1">
    <source>
        <dbReference type="ARBA" id="ARBA00004604"/>
    </source>
</evidence>
<dbReference type="HOGENOM" id="CLU_000288_57_16_1"/>
<dbReference type="OrthoDB" id="10267436at2759"/>
<dbReference type="InterPro" id="IPR001632">
    <property type="entry name" value="WD40_G-protein_beta-like"/>
</dbReference>
<dbReference type="Gramene" id="ABO99320">
    <property type="protein sequence ID" value="ABO99320"/>
    <property type="gene ID" value="OSTLU_41794"/>
</dbReference>
<dbReference type="GeneID" id="5005089"/>
<dbReference type="PANTHER" id="PTHR19848:SF0">
    <property type="entry name" value="NOTCHLESS PROTEIN HOMOLOG 1"/>
    <property type="match status" value="1"/>
</dbReference>
<feature type="repeat" description="WD" evidence="6">
    <location>
        <begin position="378"/>
        <end position="419"/>
    </location>
</feature>
<dbReference type="OMA" id="AWEPYHR"/>
<keyword evidence="4" id="KW-0539">Nucleus</keyword>
<dbReference type="PRINTS" id="PR00319">
    <property type="entry name" value="GPROTEINB"/>
</dbReference>
<dbReference type="CDD" id="cd00200">
    <property type="entry name" value="WD40"/>
    <property type="match status" value="1"/>
</dbReference>
<dbReference type="GO" id="GO:0000027">
    <property type="term" value="P:ribosomal large subunit assembly"/>
    <property type="evidence" value="ECO:0007669"/>
    <property type="project" value="TreeGrafter"/>
</dbReference>
<dbReference type="FunFam" id="2.130.10.10:FF:000092">
    <property type="entry name" value="notchless protein homolog"/>
    <property type="match status" value="1"/>
</dbReference>
<keyword evidence="2 6" id="KW-0853">WD repeat</keyword>
<dbReference type="Pfam" id="PF08154">
    <property type="entry name" value="NLE"/>
    <property type="match status" value="1"/>
</dbReference>
<evidence type="ECO:0000256" key="3">
    <source>
        <dbReference type="ARBA" id="ARBA00022737"/>
    </source>
</evidence>
<feature type="repeat" description="WD" evidence="6">
    <location>
        <begin position="211"/>
        <end position="248"/>
    </location>
</feature>
<dbReference type="InterPro" id="IPR012972">
    <property type="entry name" value="NLE"/>
</dbReference>
<dbReference type="SUPFAM" id="SSF50978">
    <property type="entry name" value="WD40 repeat-like"/>
    <property type="match status" value="1"/>
</dbReference>
<feature type="repeat" description="WD" evidence="6">
    <location>
        <begin position="168"/>
        <end position="200"/>
    </location>
</feature>
<dbReference type="PANTHER" id="PTHR19848">
    <property type="entry name" value="WD40 REPEAT PROTEIN"/>
    <property type="match status" value="1"/>
</dbReference>
<evidence type="ECO:0000259" key="7">
    <source>
        <dbReference type="Pfam" id="PF08154"/>
    </source>
</evidence>
<dbReference type="SMART" id="SM00320">
    <property type="entry name" value="WD40"/>
    <property type="match status" value="8"/>
</dbReference>
<gene>
    <name evidence="8" type="ORF">OSTLU_41794</name>
</gene>
<feature type="repeat" description="WD" evidence="6">
    <location>
        <begin position="420"/>
        <end position="452"/>
    </location>
</feature>
<feature type="repeat" description="WD" evidence="6">
    <location>
        <begin position="258"/>
        <end position="298"/>
    </location>
</feature>
<dbReference type="GO" id="GO:0005730">
    <property type="term" value="C:nucleolus"/>
    <property type="evidence" value="ECO:0007669"/>
    <property type="project" value="UniProtKB-SubCell"/>
</dbReference>
<dbReference type="Gene3D" id="2.130.10.10">
    <property type="entry name" value="YVTN repeat-like/Quinoprotein amine dehydrogenase"/>
    <property type="match status" value="1"/>
</dbReference>
<dbReference type="InterPro" id="IPR001680">
    <property type="entry name" value="WD40_rpt"/>
</dbReference>
<dbReference type="PROSITE" id="PS50082">
    <property type="entry name" value="WD_REPEATS_2"/>
    <property type="match status" value="7"/>
</dbReference>
<evidence type="ECO:0000256" key="6">
    <source>
        <dbReference type="PROSITE-ProRule" id="PRU00221"/>
    </source>
</evidence>
<dbReference type="InterPro" id="IPR015943">
    <property type="entry name" value="WD40/YVTN_repeat-like_dom_sf"/>
</dbReference>
<evidence type="ECO:0000256" key="5">
    <source>
        <dbReference type="ARBA" id="ARBA00061016"/>
    </source>
</evidence>
<dbReference type="InterPro" id="IPR019775">
    <property type="entry name" value="WD40_repeat_CS"/>
</dbReference>
<organism evidence="8 9">
    <name type="scientific">Ostreococcus lucimarinus (strain CCE9901)</name>
    <dbReference type="NCBI Taxonomy" id="436017"/>
    <lineage>
        <taxon>Eukaryota</taxon>
        <taxon>Viridiplantae</taxon>
        <taxon>Chlorophyta</taxon>
        <taxon>Mamiellophyceae</taxon>
        <taxon>Mamiellales</taxon>
        <taxon>Bathycoccaceae</taxon>
        <taxon>Ostreococcus</taxon>
    </lineage>
</organism>
<comment type="subcellular location">
    <subcellularLocation>
        <location evidence="1">Nucleus</location>
        <location evidence="1">Nucleolus</location>
    </subcellularLocation>
</comment>
<dbReference type="Pfam" id="PF00400">
    <property type="entry name" value="WD40"/>
    <property type="match status" value="7"/>
</dbReference>
<name>A4S646_OSTLU</name>
<dbReference type="PROSITE" id="PS50294">
    <property type="entry name" value="WD_REPEATS_REGION"/>
    <property type="match status" value="7"/>
</dbReference>
<sequence length="495" mass="53838">MASNKRARATPATTPATTLADANLIAQLVDVDGVAAGPELDLPPDVGARELQSLLRELLRASSANPEDDDRLTTPYAFYVDGEEVTGALAATIVERKISVEQVLKIVYQPQSVFRVRAVTRCSAAIAGHAEAVLSVAFSSDGKHLASGSGDSTIRMWNLDSQAPKHTLKGHTNWVLCIAWSADNVYLASGGMDSAVRLWDPITGEARGGPMKGHKKHVTALAWEPAHVAYPVVRFCSASADGSVRVWDAVRRACLFTMSAHTKAIASVKWGGEGLIYTASRDTTIYVWDANDGKVVRQLKGHGHWVNSLALSTEYALRTGPYDHTGKKPENDAQAKAQALTRYKAATGGKPERLVSGSDDYTMFMWEPSTTKTPLQRLTGHQQLINHVLFSPDGRYFASASFDKGVKLWDGLTGKFITSFRGHVGAVYQLAWSADSRLLMSASKDSTMKVWDARLKKLKEDLPGHADEVYAVDWSPMGTKAASGGKDKMLRLWMH</sequence>
<protein>
    <recommendedName>
        <fullName evidence="7">NLE domain-containing protein</fullName>
    </recommendedName>
</protein>
<evidence type="ECO:0000256" key="2">
    <source>
        <dbReference type="ARBA" id="ARBA00022574"/>
    </source>
</evidence>
<accession>A4S646</accession>
<keyword evidence="9" id="KW-1185">Reference proteome</keyword>
<dbReference type="InterPro" id="IPR020472">
    <property type="entry name" value="WD40_PAC1"/>
</dbReference>
<dbReference type="AlphaFoldDB" id="A4S646"/>
<feature type="repeat" description="WD" evidence="6">
    <location>
        <begin position="462"/>
        <end position="495"/>
    </location>
</feature>
<dbReference type="eggNOG" id="KOG0271">
    <property type="taxonomic scope" value="Eukaryota"/>
</dbReference>
<evidence type="ECO:0000313" key="9">
    <source>
        <dbReference type="Proteomes" id="UP000001568"/>
    </source>
</evidence>